<keyword evidence="2" id="KW-1185">Reference proteome</keyword>
<evidence type="ECO:0000313" key="2">
    <source>
        <dbReference type="Proteomes" id="UP000004863"/>
    </source>
</evidence>
<sequence>MEEDKIQIFTKNFLNVSHQAETRKGITNYDCENLIDSLLELKKEYSGADALPISLVNIFIDMTSVLLTCGNRQHEVYTNEEQANKIFHLMDALHEIAMEMTS</sequence>
<dbReference type="OrthoDB" id="9959986at2"/>
<protein>
    <submittedName>
        <fullName evidence="1">Uncharacterized protein</fullName>
    </submittedName>
</protein>
<accession>I0UTZ9</accession>
<dbReference type="EMBL" id="AJJQ01000024">
    <property type="protein sequence ID" value="EID51352.1"/>
    <property type="molecule type" value="Genomic_DNA"/>
</dbReference>
<comment type="caution">
    <text evidence="1">The sequence shown here is derived from an EMBL/GenBank/DDBJ whole genome shotgun (WGS) entry which is preliminary data.</text>
</comment>
<gene>
    <name evidence="1" type="ORF">HMPREF1324_1205</name>
</gene>
<dbReference type="RefSeq" id="WP_006887943.1">
    <property type="nucleotide sequence ID" value="NZ_AJJQ01000024.1"/>
</dbReference>
<proteinExistence type="predicted"/>
<evidence type="ECO:0000313" key="1">
    <source>
        <dbReference type="EMBL" id="EID51352.1"/>
    </source>
</evidence>
<name>I0UTZ9_9MICC</name>
<dbReference type="Proteomes" id="UP000004863">
    <property type="component" value="Unassembled WGS sequence"/>
</dbReference>
<dbReference type="AlphaFoldDB" id="I0UTZ9"/>
<organism evidence="1 2">
    <name type="scientific">Rothia aeria F0474</name>
    <dbReference type="NCBI Taxonomy" id="1125724"/>
    <lineage>
        <taxon>Bacteria</taxon>
        <taxon>Bacillati</taxon>
        <taxon>Actinomycetota</taxon>
        <taxon>Actinomycetes</taxon>
        <taxon>Micrococcales</taxon>
        <taxon>Micrococcaceae</taxon>
        <taxon>Rothia</taxon>
    </lineage>
</organism>
<reference evidence="1" key="1">
    <citation type="submission" date="2012-03" db="EMBL/GenBank/DDBJ databases">
        <authorList>
            <person name="Durkin A.S."/>
            <person name="McCorrison J."/>
            <person name="Torralba M."/>
            <person name="Gillis M."/>
            <person name="Methe B."/>
            <person name="Sutton G."/>
            <person name="Nelson K.E."/>
        </authorList>
    </citation>
    <scope>NUCLEOTIDE SEQUENCE [LARGE SCALE GENOMIC DNA]</scope>
    <source>
        <strain evidence="1">F0474</strain>
    </source>
</reference>